<evidence type="ECO:0000256" key="8">
    <source>
        <dbReference type="ARBA" id="ARBA00022842"/>
    </source>
</evidence>
<dbReference type="InterPro" id="IPR017441">
    <property type="entry name" value="Protein_kinase_ATP_BS"/>
</dbReference>
<dbReference type="PROSITE" id="PS00107">
    <property type="entry name" value="PROTEIN_KINASE_ATP"/>
    <property type="match status" value="1"/>
</dbReference>
<dbReference type="FunFam" id="1.10.510.10:FF:000571">
    <property type="entry name" value="Maternal embryonic leucine zipper kinase"/>
    <property type="match status" value="1"/>
</dbReference>
<name>A0AA36GIG9_9BILA</name>
<keyword evidence="5 11" id="KW-0547">Nucleotide-binding</keyword>
<dbReference type="SMART" id="SM00220">
    <property type="entry name" value="S_TKc"/>
    <property type="match status" value="1"/>
</dbReference>
<feature type="region of interest" description="Disordered" evidence="13">
    <location>
        <begin position="458"/>
        <end position="482"/>
    </location>
</feature>
<dbReference type="Pfam" id="PF00069">
    <property type="entry name" value="Pkinase"/>
    <property type="match status" value="1"/>
</dbReference>
<dbReference type="PROSITE" id="PS50011">
    <property type="entry name" value="PROTEIN_KINASE_DOM"/>
    <property type="match status" value="1"/>
</dbReference>
<comment type="catalytic activity">
    <reaction evidence="9">
        <text>L-threonyl-[protein] + ATP = O-phospho-L-threonyl-[protein] + ADP + H(+)</text>
        <dbReference type="Rhea" id="RHEA:46608"/>
        <dbReference type="Rhea" id="RHEA-COMP:11060"/>
        <dbReference type="Rhea" id="RHEA-COMP:11605"/>
        <dbReference type="ChEBI" id="CHEBI:15378"/>
        <dbReference type="ChEBI" id="CHEBI:30013"/>
        <dbReference type="ChEBI" id="CHEBI:30616"/>
        <dbReference type="ChEBI" id="CHEBI:61977"/>
        <dbReference type="ChEBI" id="CHEBI:456216"/>
        <dbReference type="EC" id="2.7.11.1"/>
    </reaction>
</comment>
<feature type="domain" description="Protein kinase" evidence="14">
    <location>
        <begin position="113"/>
        <end position="364"/>
    </location>
</feature>
<comment type="cofactor">
    <cofactor evidence="1">
        <name>Mg(2+)</name>
        <dbReference type="ChEBI" id="CHEBI:18420"/>
    </cofactor>
</comment>
<accession>A0AA36GIG9</accession>
<gene>
    <name evidence="15" type="ORF">MSPICULIGERA_LOCUS24720</name>
</gene>
<dbReference type="Gene3D" id="1.10.510.10">
    <property type="entry name" value="Transferase(Phosphotransferase) domain 1"/>
    <property type="match status" value="1"/>
</dbReference>
<evidence type="ECO:0000256" key="2">
    <source>
        <dbReference type="ARBA" id="ARBA00012513"/>
    </source>
</evidence>
<dbReference type="InterPro" id="IPR011009">
    <property type="entry name" value="Kinase-like_dom_sf"/>
</dbReference>
<feature type="region of interest" description="Disordered" evidence="13">
    <location>
        <begin position="1"/>
        <end position="50"/>
    </location>
</feature>
<evidence type="ECO:0000256" key="10">
    <source>
        <dbReference type="ARBA" id="ARBA00048679"/>
    </source>
</evidence>
<protein>
    <recommendedName>
        <fullName evidence="2">non-specific serine/threonine protein kinase</fullName>
        <ecNumber evidence="2">2.7.11.1</ecNumber>
    </recommendedName>
</protein>
<organism evidence="15 16">
    <name type="scientific">Mesorhabditis spiculigera</name>
    <dbReference type="NCBI Taxonomy" id="96644"/>
    <lineage>
        <taxon>Eukaryota</taxon>
        <taxon>Metazoa</taxon>
        <taxon>Ecdysozoa</taxon>
        <taxon>Nematoda</taxon>
        <taxon>Chromadorea</taxon>
        <taxon>Rhabditida</taxon>
        <taxon>Rhabditina</taxon>
        <taxon>Rhabditomorpha</taxon>
        <taxon>Rhabditoidea</taxon>
        <taxon>Rhabditidae</taxon>
        <taxon>Mesorhabditinae</taxon>
        <taxon>Mesorhabditis</taxon>
    </lineage>
</organism>
<evidence type="ECO:0000313" key="16">
    <source>
        <dbReference type="Proteomes" id="UP001177023"/>
    </source>
</evidence>
<evidence type="ECO:0000256" key="12">
    <source>
        <dbReference type="RuleBase" id="RU000304"/>
    </source>
</evidence>
<dbReference type="GO" id="GO:0005524">
    <property type="term" value="F:ATP binding"/>
    <property type="evidence" value="ECO:0007669"/>
    <property type="project" value="UniProtKB-UniRule"/>
</dbReference>
<dbReference type="EC" id="2.7.11.1" evidence="2"/>
<feature type="compositionally biased region" description="Basic and acidic residues" evidence="13">
    <location>
        <begin position="472"/>
        <end position="482"/>
    </location>
</feature>
<dbReference type="GO" id="GO:0000226">
    <property type="term" value="P:microtubule cytoskeleton organization"/>
    <property type="evidence" value="ECO:0007669"/>
    <property type="project" value="TreeGrafter"/>
</dbReference>
<evidence type="ECO:0000256" key="6">
    <source>
        <dbReference type="ARBA" id="ARBA00022777"/>
    </source>
</evidence>
<dbReference type="GO" id="GO:0035556">
    <property type="term" value="P:intracellular signal transduction"/>
    <property type="evidence" value="ECO:0007669"/>
    <property type="project" value="TreeGrafter"/>
</dbReference>
<proteinExistence type="inferred from homology"/>
<dbReference type="PANTHER" id="PTHR24346:SF49">
    <property type="entry name" value="NIM1 SERINE_THREONINE PROTEIN KINASE"/>
    <property type="match status" value="1"/>
</dbReference>
<reference evidence="15" key="1">
    <citation type="submission" date="2023-06" db="EMBL/GenBank/DDBJ databases">
        <authorList>
            <person name="Delattre M."/>
        </authorList>
    </citation>
    <scope>NUCLEOTIDE SEQUENCE</scope>
    <source>
        <strain evidence="15">AF72</strain>
    </source>
</reference>
<keyword evidence="16" id="KW-1185">Reference proteome</keyword>
<evidence type="ECO:0000313" key="15">
    <source>
        <dbReference type="EMBL" id="CAJ0586732.1"/>
    </source>
</evidence>
<sequence>MMVARLKADEREVRSEPATFDNDSDASDSSSVDAELPSRFHPNHHPHASQSVARVVAEDALSRTISAQSLPVGNSQPYNDGASMTQYDRTIQMLAEDPIYQKEVALGKRIGFYRLGKELGAGNFSKVKMGIHVLTKEKVAVKVMEKTKMDQKQQRLLAREILTMEKMNHPHIVRLFECVETLTRMHLVMEYAGGGELYAYVHDKGKLSEQDAKPLFAQIVSAVHHMHSREIVHRDIKAENVMFSAPGHVKLVDFGFSCHTPGTVELATFCGSPPYAAPELYRDKSYNGLMVDIWALGVLLYFMLVGITPFKGETVAELKEVIIVGQYAMPEYLSTFAQHMIARMLDMDPGKRMSIHEVKKAYWLREIKFPRSYLSLTTLPTKDDLDCNETQAKVWEIMTRFGITEEMLAETSEKGPRNAIVGTYRIVLYQVQAEKKEAIRKMKAAEEQELQESLKMATGKKRRPMTGAPPMLKDRSKTCAIL</sequence>
<keyword evidence="7 11" id="KW-0067">ATP-binding</keyword>
<dbReference type="PANTHER" id="PTHR24346">
    <property type="entry name" value="MAP/MICROTUBULE AFFINITY-REGULATING KINASE"/>
    <property type="match status" value="1"/>
</dbReference>
<evidence type="ECO:0000256" key="3">
    <source>
        <dbReference type="ARBA" id="ARBA00022527"/>
    </source>
</evidence>
<evidence type="ECO:0000256" key="11">
    <source>
        <dbReference type="PROSITE-ProRule" id="PRU10141"/>
    </source>
</evidence>
<feature type="binding site" evidence="11">
    <location>
        <position position="142"/>
    </location>
    <ligand>
        <name>ATP</name>
        <dbReference type="ChEBI" id="CHEBI:30616"/>
    </ligand>
</feature>
<comment type="catalytic activity">
    <reaction evidence="10">
        <text>L-seryl-[protein] + ATP = O-phospho-L-seryl-[protein] + ADP + H(+)</text>
        <dbReference type="Rhea" id="RHEA:17989"/>
        <dbReference type="Rhea" id="RHEA-COMP:9863"/>
        <dbReference type="Rhea" id="RHEA-COMP:11604"/>
        <dbReference type="ChEBI" id="CHEBI:15378"/>
        <dbReference type="ChEBI" id="CHEBI:29999"/>
        <dbReference type="ChEBI" id="CHEBI:30616"/>
        <dbReference type="ChEBI" id="CHEBI:83421"/>
        <dbReference type="ChEBI" id="CHEBI:456216"/>
        <dbReference type="EC" id="2.7.11.1"/>
    </reaction>
</comment>
<feature type="non-terminal residue" evidence="15">
    <location>
        <position position="482"/>
    </location>
</feature>
<dbReference type="InterPro" id="IPR008271">
    <property type="entry name" value="Ser/Thr_kinase_AS"/>
</dbReference>
<comment type="similarity">
    <text evidence="12">Belongs to the protein kinase superfamily.</text>
</comment>
<evidence type="ECO:0000256" key="5">
    <source>
        <dbReference type="ARBA" id="ARBA00022741"/>
    </source>
</evidence>
<keyword evidence="4" id="KW-0808">Transferase</keyword>
<evidence type="ECO:0000256" key="4">
    <source>
        <dbReference type="ARBA" id="ARBA00022679"/>
    </source>
</evidence>
<keyword evidence="3 12" id="KW-0723">Serine/threonine-protein kinase</keyword>
<keyword evidence="6" id="KW-0418">Kinase</keyword>
<evidence type="ECO:0000259" key="14">
    <source>
        <dbReference type="PROSITE" id="PS50011"/>
    </source>
</evidence>
<evidence type="ECO:0000256" key="9">
    <source>
        <dbReference type="ARBA" id="ARBA00047899"/>
    </source>
</evidence>
<dbReference type="SUPFAM" id="SSF56112">
    <property type="entry name" value="Protein kinase-like (PK-like)"/>
    <property type="match status" value="1"/>
</dbReference>
<dbReference type="Proteomes" id="UP001177023">
    <property type="component" value="Unassembled WGS sequence"/>
</dbReference>
<keyword evidence="8" id="KW-0460">Magnesium</keyword>
<evidence type="ECO:0000256" key="13">
    <source>
        <dbReference type="SAM" id="MobiDB-lite"/>
    </source>
</evidence>
<dbReference type="GO" id="GO:0050321">
    <property type="term" value="F:tau-protein kinase activity"/>
    <property type="evidence" value="ECO:0007669"/>
    <property type="project" value="TreeGrafter"/>
</dbReference>
<dbReference type="EMBL" id="CATQJA010002709">
    <property type="protein sequence ID" value="CAJ0586732.1"/>
    <property type="molecule type" value="Genomic_DNA"/>
</dbReference>
<comment type="caution">
    <text evidence="15">The sequence shown here is derived from an EMBL/GenBank/DDBJ whole genome shotgun (WGS) entry which is preliminary data.</text>
</comment>
<feature type="compositionally biased region" description="Basic and acidic residues" evidence="13">
    <location>
        <begin position="1"/>
        <end position="15"/>
    </location>
</feature>
<evidence type="ECO:0000256" key="7">
    <source>
        <dbReference type="ARBA" id="ARBA00022840"/>
    </source>
</evidence>
<evidence type="ECO:0000256" key="1">
    <source>
        <dbReference type="ARBA" id="ARBA00001946"/>
    </source>
</evidence>
<dbReference type="AlphaFoldDB" id="A0AA36GIG9"/>
<dbReference type="FunFam" id="3.30.200.20:FF:000003">
    <property type="entry name" value="Non-specific serine/threonine protein kinase"/>
    <property type="match status" value="1"/>
</dbReference>
<dbReference type="InterPro" id="IPR000719">
    <property type="entry name" value="Prot_kinase_dom"/>
</dbReference>
<dbReference type="GO" id="GO:0005737">
    <property type="term" value="C:cytoplasm"/>
    <property type="evidence" value="ECO:0007669"/>
    <property type="project" value="TreeGrafter"/>
</dbReference>
<dbReference type="PROSITE" id="PS00108">
    <property type="entry name" value="PROTEIN_KINASE_ST"/>
    <property type="match status" value="1"/>
</dbReference>